<keyword evidence="2" id="KW-1185">Reference proteome</keyword>
<dbReference type="Proteomes" id="UP000308730">
    <property type="component" value="Unassembled WGS sequence"/>
</dbReference>
<reference evidence="1 2" key="1">
    <citation type="submission" date="2019-02" db="EMBL/GenBank/DDBJ databases">
        <title>Genome sequencing of the rare red list fungi Antrodiella citrinella (Flaviporus citrinellus).</title>
        <authorList>
            <person name="Buettner E."/>
            <person name="Kellner H."/>
        </authorList>
    </citation>
    <scope>NUCLEOTIDE SEQUENCE [LARGE SCALE GENOMIC DNA]</scope>
    <source>
        <strain evidence="1 2">DSM 108506</strain>
    </source>
</reference>
<name>A0A4V3XJ07_9APHY</name>
<proteinExistence type="predicted"/>
<accession>A0A4V3XJ07</accession>
<dbReference type="EMBL" id="SGPM01000054">
    <property type="protein sequence ID" value="THH31203.1"/>
    <property type="molecule type" value="Genomic_DNA"/>
</dbReference>
<organism evidence="1 2">
    <name type="scientific">Antrodiella citrinella</name>
    <dbReference type="NCBI Taxonomy" id="2447956"/>
    <lineage>
        <taxon>Eukaryota</taxon>
        <taxon>Fungi</taxon>
        <taxon>Dikarya</taxon>
        <taxon>Basidiomycota</taxon>
        <taxon>Agaricomycotina</taxon>
        <taxon>Agaricomycetes</taxon>
        <taxon>Polyporales</taxon>
        <taxon>Steccherinaceae</taxon>
        <taxon>Antrodiella</taxon>
    </lineage>
</organism>
<dbReference type="AlphaFoldDB" id="A0A4V3XJ07"/>
<sequence>MALAWVLKTTTDPVVLADTAQLMYDVEPDDLISWDIVENLLRALFGHCQFIAKDKLELSSVVRNRAVGICSGFIFCSREKLAGDHKGFERWIRTAGTKLLEEHTSELDHLSEAPVNSANSEENDDHDLLISYDRPLRTCDSSQAGWT</sequence>
<evidence type="ECO:0000313" key="2">
    <source>
        <dbReference type="Proteomes" id="UP000308730"/>
    </source>
</evidence>
<gene>
    <name evidence="1" type="ORF">EUX98_g2980</name>
</gene>
<protein>
    <submittedName>
        <fullName evidence="1">Uncharacterized protein</fullName>
    </submittedName>
</protein>
<evidence type="ECO:0000313" key="1">
    <source>
        <dbReference type="EMBL" id="THH31203.1"/>
    </source>
</evidence>
<comment type="caution">
    <text evidence="1">The sequence shown here is derived from an EMBL/GenBank/DDBJ whole genome shotgun (WGS) entry which is preliminary data.</text>
</comment>